<keyword evidence="2" id="KW-1185">Reference proteome</keyword>
<proteinExistence type="predicted"/>
<accession>A0ACD0NV49</accession>
<protein>
    <submittedName>
        <fullName evidence="1">Uncharacterized protein</fullName>
    </submittedName>
</protein>
<reference evidence="1 2" key="1">
    <citation type="journal article" date="2018" name="Mol. Biol. Evol.">
        <title>Broad Genomic Sampling Reveals a Smut Pathogenic Ancestry of the Fungal Clade Ustilaginomycotina.</title>
        <authorList>
            <person name="Kijpornyongpan T."/>
            <person name="Mondo S.J."/>
            <person name="Barry K."/>
            <person name="Sandor L."/>
            <person name="Lee J."/>
            <person name="Lipzen A."/>
            <person name="Pangilinan J."/>
            <person name="LaButti K."/>
            <person name="Hainaut M."/>
            <person name="Henrissat B."/>
            <person name="Grigoriev I.V."/>
            <person name="Spatafora J.W."/>
            <person name="Aime M.C."/>
        </authorList>
    </citation>
    <scope>NUCLEOTIDE SEQUENCE [LARGE SCALE GENOMIC DNA]</scope>
    <source>
        <strain evidence="1 2">SA 807</strain>
    </source>
</reference>
<dbReference type="EMBL" id="KZ820019">
    <property type="protein sequence ID" value="PWN49676.1"/>
    <property type="molecule type" value="Genomic_DNA"/>
</dbReference>
<name>A0ACD0NV49_9BASI</name>
<evidence type="ECO:0000313" key="2">
    <source>
        <dbReference type="Proteomes" id="UP000245626"/>
    </source>
</evidence>
<dbReference type="Proteomes" id="UP000245626">
    <property type="component" value="Unassembled WGS sequence"/>
</dbReference>
<evidence type="ECO:0000313" key="1">
    <source>
        <dbReference type="EMBL" id="PWN49676.1"/>
    </source>
</evidence>
<organism evidence="1 2">
    <name type="scientific">Violaceomyces palustris</name>
    <dbReference type="NCBI Taxonomy" id="1673888"/>
    <lineage>
        <taxon>Eukaryota</taxon>
        <taxon>Fungi</taxon>
        <taxon>Dikarya</taxon>
        <taxon>Basidiomycota</taxon>
        <taxon>Ustilaginomycotina</taxon>
        <taxon>Ustilaginomycetes</taxon>
        <taxon>Violaceomycetales</taxon>
        <taxon>Violaceomycetaceae</taxon>
        <taxon>Violaceomyces</taxon>
    </lineage>
</organism>
<sequence>MPTATLTEPIVATSTPIASSSAKNLLFKAPTVKAKINYLDRSVEKPFLYLYPDRPEGEPENNFVYSSQEVQITDLRRTTPEERERSGFNTRQAGFQIVDGWGDQGGKTAKAWEERRWDEKGWIESEYYADIDLLMKRELGVTSTFIFDHTVRKRRSASDQHLPDDAENRKPVQQAHCDQSRKAGENRILKHLGEEVLEKVKRGELHAQLVNVWRPLRGEAWDTPLAFADSRTVSRGEDGKPLDWKPSELKYKTWSGETLAIHSNPDHRWYYYSGLPTSKSVFLKCYDSETETRTPHTAFEDPTTPEDSEPRWSIEVRVLAITDPKLKQAGGGALPSSL</sequence>
<gene>
    <name evidence="1" type="ORF">IE53DRAFT_369565</name>
</gene>